<dbReference type="Proteomes" id="UP000015104">
    <property type="component" value="Unassembled WGS sequence"/>
</dbReference>
<protein>
    <recommendedName>
        <fullName evidence="4">Gustatory receptor</fullName>
    </recommendedName>
</protein>
<organism evidence="2 3">
    <name type="scientific">Tetranychus urticae</name>
    <name type="common">Two-spotted spider mite</name>
    <dbReference type="NCBI Taxonomy" id="32264"/>
    <lineage>
        <taxon>Eukaryota</taxon>
        <taxon>Metazoa</taxon>
        <taxon>Ecdysozoa</taxon>
        <taxon>Arthropoda</taxon>
        <taxon>Chelicerata</taxon>
        <taxon>Arachnida</taxon>
        <taxon>Acari</taxon>
        <taxon>Acariformes</taxon>
        <taxon>Trombidiformes</taxon>
        <taxon>Prostigmata</taxon>
        <taxon>Eleutherengona</taxon>
        <taxon>Raphignathae</taxon>
        <taxon>Tetranychoidea</taxon>
        <taxon>Tetranychidae</taxon>
        <taxon>Tetranychus</taxon>
    </lineage>
</organism>
<feature type="transmembrane region" description="Helical" evidence="1">
    <location>
        <begin position="116"/>
        <end position="134"/>
    </location>
</feature>
<evidence type="ECO:0000313" key="2">
    <source>
        <dbReference type="EnsemblMetazoa" id="tetur08g00750.1"/>
    </source>
</evidence>
<keyword evidence="3" id="KW-1185">Reference proteome</keyword>
<keyword evidence="1" id="KW-0472">Membrane</keyword>
<dbReference type="EMBL" id="CAEY01001941">
    <property type="status" value="NOT_ANNOTATED_CDS"/>
    <property type="molecule type" value="Genomic_DNA"/>
</dbReference>
<feature type="transmembrane region" description="Helical" evidence="1">
    <location>
        <begin position="250"/>
        <end position="270"/>
    </location>
</feature>
<keyword evidence="1" id="KW-1133">Transmembrane helix</keyword>
<feature type="transmembrane region" description="Helical" evidence="1">
    <location>
        <begin position="220"/>
        <end position="238"/>
    </location>
</feature>
<dbReference type="OrthoDB" id="10640476at2759"/>
<sequence length="345" mass="39749">MNTSNENGMNRASKAGIITWALLTDRKNVILLIAFGLAVDGLSWIRYFASLPGKFDALSPVLFGIQKCIYSVFIVLLCVLRNDYYDQLTQFERKTKLQPTHTTDRYLTKNRFIFKVYWFLYIGNFVVMGSYLFIKRLQESRVNVNVILFFGSTAIGFFGSLAFFRFFIEACLYIHTCFMRVEHSINTLNNSTSALSIGDIRKVRRLYCFAVETTEKLNSLFMLITAIYFVFSTIKSHFSLVRVIHNPSPIIISICMVEFSYYFLVTYHMIYINHLATRIYQSVYSLTYKTDSLFANKEVHLFLLRIERADVGFTFLDLFVITPTCVTSLATISLTIALATPALLK</sequence>
<dbReference type="HOGENOM" id="CLU_067200_0_0_1"/>
<dbReference type="KEGG" id="tut:112538899"/>
<dbReference type="EnsemblMetazoa" id="tetur08g00750.1">
    <property type="protein sequence ID" value="tetur08g00750.1"/>
    <property type="gene ID" value="tetur08g00750"/>
</dbReference>
<evidence type="ECO:0008006" key="4">
    <source>
        <dbReference type="Google" id="ProtNLM"/>
    </source>
</evidence>
<dbReference type="GeneID" id="112538899"/>
<dbReference type="RefSeq" id="XP_025016725.1">
    <property type="nucleotide sequence ID" value="XM_025160957.1"/>
</dbReference>
<reference evidence="2" key="2">
    <citation type="submission" date="2015-06" db="UniProtKB">
        <authorList>
            <consortium name="EnsemblMetazoa"/>
        </authorList>
    </citation>
    <scope>IDENTIFICATION</scope>
</reference>
<proteinExistence type="predicted"/>
<accession>T1KAK7</accession>
<feature type="transmembrane region" description="Helical" evidence="1">
    <location>
        <begin position="61"/>
        <end position="82"/>
    </location>
</feature>
<name>T1KAK7_TETUR</name>
<feature type="transmembrane region" description="Helical" evidence="1">
    <location>
        <begin position="29"/>
        <end position="49"/>
    </location>
</feature>
<dbReference type="AlphaFoldDB" id="T1KAK7"/>
<feature type="transmembrane region" description="Helical" evidence="1">
    <location>
        <begin position="146"/>
        <end position="168"/>
    </location>
</feature>
<evidence type="ECO:0000256" key="1">
    <source>
        <dbReference type="SAM" id="Phobius"/>
    </source>
</evidence>
<keyword evidence="1" id="KW-0812">Transmembrane</keyword>
<reference evidence="3" key="1">
    <citation type="submission" date="2011-08" db="EMBL/GenBank/DDBJ databases">
        <authorList>
            <person name="Rombauts S."/>
        </authorList>
    </citation>
    <scope>NUCLEOTIDE SEQUENCE</scope>
    <source>
        <strain evidence="3">London</strain>
    </source>
</reference>
<evidence type="ECO:0000313" key="3">
    <source>
        <dbReference type="Proteomes" id="UP000015104"/>
    </source>
</evidence>
<feature type="transmembrane region" description="Helical" evidence="1">
    <location>
        <begin position="318"/>
        <end position="344"/>
    </location>
</feature>